<gene>
    <name evidence="1" type="ORF">D917_04135</name>
</gene>
<dbReference type="AlphaFoldDB" id="A0A1Y3E5V7"/>
<accession>A0A1Y3E5V7</accession>
<sequence length="124" mass="14187">MADFLFVEYVNFHTESSICTMETPWTEMIILLVSAGWSKLIIKKHHQLTMIDPERYIIAILVCTHGSACFGCCSIVVDDDDVVQQGRRSDIVWFGTGIHLPYDNDKAKEHIPLEVEILVLLFFN</sequence>
<name>A0A1Y3E5V7_9BILA</name>
<evidence type="ECO:0000313" key="1">
    <source>
        <dbReference type="EMBL" id="OUC40371.1"/>
    </source>
</evidence>
<dbReference type="EMBL" id="LVZM01022958">
    <property type="protein sequence ID" value="OUC40371.1"/>
    <property type="molecule type" value="Genomic_DNA"/>
</dbReference>
<proteinExistence type="predicted"/>
<organism evidence="1 2">
    <name type="scientific">Trichinella nativa</name>
    <dbReference type="NCBI Taxonomy" id="6335"/>
    <lineage>
        <taxon>Eukaryota</taxon>
        <taxon>Metazoa</taxon>
        <taxon>Ecdysozoa</taxon>
        <taxon>Nematoda</taxon>
        <taxon>Enoplea</taxon>
        <taxon>Dorylaimia</taxon>
        <taxon>Trichinellida</taxon>
        <taxon>Trichinellidae</taxon>
        <taxon>Trichinella</taxon>
    </lineage>
</organism>
<dbReference type="Proteomes" id="UP000243006">
    <property type="component" value="Unassembled WGS sequence"/>
</dbReference>
<evidence type="ECO:0000313" key="2">
    <source>
        <dbReference type="Proteomes" id="UP000243006"/>
    </source>
</evidence>
<comment type="caution">
    <text evidence="1">The sequence shown here is derived from an EMBL/GenBank/DDBJ whole genome shotgun (WGS) entry which is preliminary data.</text>
</comment>
<reference evidence="1 2" key="1">
    <citation type="submission" date="2015-04" db="EMBL/GenBank/DDBJ databases">
        <title>Draft genome of the roundworm Trichinella nativa.</title>
        <authorList>
            <person name="Mitreva M."/>
        </authorList>
    </citation>
    <scope>NUCLEOTIDE SEQUENCE [LARGE SCALE GENOMIC DNA]</scope>
    <source>
        <strain evidence="1 2">ISS45</strain>
    </source>
</reference>
<protein>
    <submittedName>
        <fullName evidence="1">Uncharacterized protein</fullName>
    </submittedName>
</protein>